<dbReference type="AlphaFoldDB" id="A0A4Y8V927"/>
<evidence type="ECO:0000313" key="1">
    <source>
        <dbReference type="EMBL" id="TFH77211.1"/>
    </source>
</evidence>
<keyword evidence="2" id="KW-1185">Reference proteome</keyword>
<organism evidence="1 2">
    <name type="scientific">Segatella hominis</name>
    <dbReference type="NCBI Taxonomy" id="2518605"/>
    <lineage>
        <taxon>Bacteria</taxon>
        <taxon>Pseudomonadati</taxon>
        <taxon>Bacteroidota</taxon>
        <taxon>Bacteroidia</taxon>
        <taxon>Bacteroidales</taxon>
        <taxon>Prevotellaceae</taxon>
        <taxon>Segatella</taxon>
    </lineage>
</organism>
<evidence type="ECO:0000313" key="2">
    <source>
        <dbReference type="Proteomes" id="UP000297872"/>
    </source>
</evidence>
<dbReference type="Proteomes" id="UP000297872">
    <property type="component" value="Unassembled WGS sequence"/>
</dbReference>
<name>A0A4Y8V927_9BACT</name>
<accession>A0A4Y8V927</accession>
<sequence>MEINLYRQIGTPWGLMGTILVEGILVYRTLEHPTHHLPAGEYKVEIMFNKNYRKKWMESPIDKELINVPMIRKKGARSIKTASRIPFFMPGNGAFTLKHGSIIIGKAGPAGLLLHTLDCYLDLYKVLEGAIGKGEEIRLIIQDIEQNEIPLSSVYLF</sequence>
<dbReference type="RefSeq" id="WP_134844138.1">
    <property type="nucleotide sequence ID" value="NZ_SGVY01000042.1"/>
</dbReference>
<reference evidence="1 2" key="1">
    <citation type="submission" date="2019-02" db="EMBL/GenBank/DDBJ databases">
        <title>Draft Genome Sequence of the Prevotella sp. BCRC 81118, Isolated from Human Feces.</title>
        <authorList>
            <person name="Huang C.-H."/>
        </authorList>
    </citation>
    <scope>NUCLEOTIDE SEQUENCE [LARGE SCALE GENOMIC DNA]</scope>
    <source>
        <strain evidence="1 2">BCRC 81118</strain>
    </source>
</reference>
<dbReference type="GeneID" id="302996190"/>
<gene>
    <name evidence="1" type="ORF">EXN75_13005</name>
</gene>
<protein>
    <recommendedName>
        <fullName evidence="3">DUF5675 domain-containing protein</fullName>
    </recommendedName>
</protein>
<dbReference type="EMBL" id="SGVY01000042">
    <property type="protein sequence ID" value="TFH77211.1"/>
    <property type="molecule type" value="Genomic_DNA"/>
</dbReference>
<evidence type="ECO:0008006" key="3">
    <source>
        <dbReference type="Google" id="ProtNLM"/>
    </source>
</evidence>
<comment type="caution">
    <text evidence="1">The sequence shown here is derived from an EMBL/GenBank/DDBJ whole genome shotgun (WGS) entry which is preliminary data.</text>
</comment>
<proteinExistence type="predicted"/>
<dbReference type="OrthoDB" id="1083257at2"/>